<dbReference type="HOGENOM" id="CLU_2387031_0_0_1"/>
<accession>A0A0C9Z344</accession>
<proteinExistence type="predicted"/>
<name>A0A0C9Z344_9AGAM</name>
<keyword evidence="3" id="KW-1185">Reference proteome</keyword>
<dbReference type="Proteomes" id="UP000054018">
    <property type="component" value="Unassembled WGS sequence"/>
</dbReference>
<gene>
    <name evidence="2" type="ORF">PISMIDRAFT_461028</name>
</gene>
<dbReference type="EMBL" id="KN833726">
    <property type="protein sequence ID" value="KIK23441.1"/>
    <property type="molecule type" value="Genomic_DNA"/>
</dbReference>
<sequence>MSTSTLTQLTLSPEPLTTPGSGSPSSVSPLQQEVSIVGLRLTCSSILWCKHWYPQLLFSSRLYPPRLVAIHRHTKYLPHFVTVPVACRGAGTTR</sequence>
<evidence type="ECO:0000256" key="1">
    <source>
        <dbReference type="SAM" id="MobiDB-lite"/>
    </source>
</evidence>
<feature type="region of interest" description="Disordered" evidence="1">
    <location>
        <begin position="1"/>
        <end position="28"/>
    </location>
</feature>
<dbReference type="AlphaFoldDB" id="A0A0C9Z344"/>
<reference evidence="3" key="2">
    <citation type="submission" date="2015-01" db="EMBL/GenBank/DDBJ databases">
        <title>Evolutionary Origins and Diversification of the Mycorrhizal Mutualists.</title>
        <authorList>
            <consortium name="DOE Joint Genome Institute"/>
            <consortium name="Mycorrhizal Genomics Consortium"/>
            <person name="Kohler A."/>
            <person name="Kuo A."/>
            <person name="Nagy L.G."/>
            <person name="Floudas D."/>
            <person name="Copeland A."/>
            <person name="Barry K.W."/>
            <person name="Cichocki N."/>
            <person name="Veneault-Fourrey C."/>
            <person name="LaButti K."/>
            <person name="Lindquist E.A."/>
            <person name="Lipzen A."/>
            <person name="Lundell T."/>
            <person name="Morin E."/>
            <person name="Murat C."/>
            <person name="Riley R."/>
            <person name="Ohm R."/>
            <person name="Sun H."/>
            <person name="Tunlid A."/>
            <person name="Henrissat B."/>
            <person name="Grigoriev I.V."/>
            <person name="Hibbett D.S."/>
            <person name="Martin F."/>
        </authorList>
    </citation>
    <scope>NUCLEOTIDE SEQUENCE [LARGE SCALE GENOMIC DNA]</scope>
    <source>
        <strain evidence="3">441</strain>
    </source>
</reference>
<evidence type="ECO:0000313" key="3">
    <source>
        <dbReference type="Proteomes" id="UP000054018"/>
    </source>
</evidence>
<organism evidence="2 3">
    <name type="scientific">Pisolithus microcarpus 441</name>
    <dbReference type="NCBI Taxonomy" id="765257"/>
    <lineage>
        <taxon>Eukaryota</taxon>
        <taxon>Fungi</taxon>
        <taxon>Dikarya</taxon>
        <taxon>Basidiomycota</taxon>
        <taxon>Agaricomycotina</taxon>
        <taxon>Agaricomycetes</taxon>
        <taxon>Agaricomycetidae</taxon>
        <taxon>Boletales</taxon>
        <taxon>Sclerodermatineae</taxon>
        <taxon>Pisolithaceae</taxon>
        <taxon>Pisolithus</taxon>
    </lineage>
</organism>
<evidence type="ECO:0000313" key="2">
    <source>
        <dbReference type="EMBL" id="KIK23441.1"/>
    </source>
</evidence>
<protein>
    <submittedName>
        <fullName evidence="2">Uncharacterized protein</fullName>
    </submittedName>
</protein>
<reference evidence="2 3" key="1">
    <citation type="submission" date="2014-04" db="EMBL/GenBank/DDBJ databases">
        <authorList>
            <consortium name="DOE Joint Genome Institute"/>
            <person name="Kuo A."/>
            <person name="Kohler A."/>
            <person name="Costa M.D."/>
            <person name="Nagy L.G."/>
            <person name="Floudas D."/>
            <person name="Copeland A."/>
            <person name="Barry K.W."/>
            <person name="Cichocki N."/>
            <person name="Veneault-Fourrey C."/>
            <person name="LaButti K."/>
            <person name="Lindquist E.A."/>
            <person name="Lipzen A."/>
            <person name="Lundell T."/>
            <person name="Morin E."/>
            <person name="Murat C."/>
            <person name="Sun H."/>
            <person name="Tunlid A."/>
            <person name="Henrissat B."/>
            <person name="Grigoriev I.V."/>
            <person name="Hibbett D.S."/>
            <person name="Martin F."/>
            <person name="Nordberg H.P."/>
            <person name="Cantor M.N."/>
            <person name="Hua S.X."/>
        </authorList>
    </citation>
    <scope>NUCLEOTIDE SEQUENCE [LARGE SCALE GENOMIC DNA]</scope>
    <source>
        <strain evidence="2 3">441</strain>
    </source>
</reference>